<evidence type="ECO:0000313" key="2">
    <source>
        <dbReference type="EMBL" id="GAA2033115.1"/>
    </source>
</evidence>
<name>A0ABN2UC91_9MICO</name>
<protein>
    <submittedName>
        <fullName evidence="2">Uncharacterized protein</fullName>
    </submittedName>
</protein>
<comment type="caution">
    <text evidence="2">The sequence shown here is derived from an EMBL/GenBank/DDBJ whole genome shotgun (WGS) entry which is preliminary data.</text>
</comment>
<keyword evidence="3" id="KW-1185">Reference proteome</keyword>
<proteinExistence type="predicted"/>
<reference evidence="2 3" key="1">
    <citation type="journal article" date="2019" name="Int. J. Syst. Evol. Microbiol.">
        <title>The Global Catalogue of Microorganisms (GCM) 10K type strain sequencing project: providing services to taxonomists for standard genome sequencing and annotation.</title>
        <authorList>
            <consortium name="The Broad Institute Genomics Platform"/>
            <consortium name="The Broad Institute Genome Sequencing Center for Infectious Disease"/>
            <person name="Wu L."/>
            <person name="Ma J."/>
        </authorList>
    </citation>
    <scope>NUCLEOTIDE SEQUENCE [LARGE SCALE GENOMIC DNA]</scope>
    <source>
        <strain evidence="2 3">JCM 14283</strain>
    </source>
</reference>
<dbReference type="EMBL" id="BAAANB010000021">
    <property type="protein sequence ID" value="GAA2033115.1"/>
    <property type="molecule type" value="Genomic_DNA"/>
</dbReference>
<feature type="compositionally biased region" description="Gly residues" evidence="1">
    <location>
        <begin position="1"/>
        <end position="15"/>
    </location>
</feature>
<evidence type="ECO:0000256" key="1">
    <source>
        <dbReference type="SAM" id="MobiDB-lite"/>
    </source>
</evidence>
<gene>
    <name evidence="2" type="ORF">GCM10009740_24300</name>
</gene>
<feature type="compositionally biased region" description="Basic and acidic residues" evidence="1">
    <location>
        <begin position="37"/>
        <end position="53"/>
    </location>
</feature>
<organism evidence="2 3">
    <name type="scientific">Terrabacter terrae</name>
    <dbReference type="NCBI Taxonomy" id="318434"/>
    <lineage>
        <taxon>Bacteria</taxon>
        <taxon>Bacillati</taxon>
        <taxon>Actinomycetota</taxon>
        <taxon>Actinomycetes</taxon>
        <taxon>Micrococcales</taxon>
        <taxon>Intrasporangiaceae</taxon>
        <taxon>Terrabacter</taxon>
    </lineage>
</organism>
<dbReference type="Proteomes" id="UP001501285">
    <property type="component" value="Unassembled WGS sequence"/>
</dbReference>
<feature type="region of interest" description="Disordered" evidence="1">
    <location>
        <begin position="1"/>
        <end position="65"/>
    </location>
</feature>
<evidence type="ECO:0000313" key="3">
    <source>
        <dbReference type="Proteomes" id="UP001501285"/>
    </source>
</evidence>
<accession>A0ABN2UC91</accession>
<sequence length="65" mass="6865">MEAGRGGTSGIGGGRTAYAMSRGLGRPPTLHAARGAAPRDRASHRLIRQDKQKAGPTRWSDPPSR</sequence>